<dbReference type="Gene3D" id="3.40.50.2000">
    <property type="entry name" value="Glycogen Phosphorylase B"/>
    <property type="match status" value="2"/>
</dbReference>
<protein>
    <recommendedName>
        <fullName evidence="7">UDP-glycosyltransferases domain-containing protein</fullName>
    </recommendedName>
</protein>
<keyword evidence="6" id="KW-1185">Reference proteome</keyword>
<dbReference type="InterPro" id="IPR050271">
    <property type="entry name" value="UDP-glycosyltransferase"/>
</dbReference>
<dbReference type="InterPro" id="IPR002213">
    <property type="entry name" value="UDP_glucos_trans"/>
</dbReference>
<dbReference type="AlphaFoldDB" id="A0A8H7QPW1"/>
<sequence length="548" mass="61887">ILPPTFRDTGYKNIAFSVSPGGSSHHNWVLSIMDLLGQRGHNTTYLTTVKTNLLRKNVLHLNKYLFLFQTEETRFSKPYYHVKTVDIGPSVVFDQMALLKELSSGKSMLHVMPKVMKAWSGNHERDYFTLLNYFKNHQVDLVLCDFFMNACVDAATSFGIPYIMTCALDPSKESDVSYTNSEWYNMHDFTTEHQSFATRFYYKFILSWINLYKNYSYYVDMASRRKAIGITTKLEPPSKRWRHSLRLVNNLFGYIPARPIGSLAEYVGPIIPQTHSPLSQELEYFLNSHQRVVYIAFGQLAIPKQETIKLILIGLLENLESGSIDGFVWATVLAAGNFPASITTSSGINYNIETMLKNQHSYAHIVTWAPQTAILLHPSTCVFVSHGGLGSWHESMYAGVPMILFPFFADQPGNALLIERSGLGGILKTDATQTESVELFRNIIEDVNGEIKANLKRMQALTQIHSEHGTMRGADLVEEVAYTHKNGVLPHRQSPADRMSVIKSLNLDLYGVLGIILTAATVIMIKIGVTAYARIISYKNKNNKIKLY</sequence>
<dbReference type="SUPFAM" id="SSF53756">
    <property type="entry name" value="UDP-Glycosyltransferase/glycogen phosphorylase"/>
    <property type="match status" value="1"/>
</dbReference>
<evidence type="ECO:0000256" key="4">
    <source>
        <dbReference type="SAM" id="Phobius"/>
    </source>
</evidence>
<evidence type="ECO:0000256" key="2">
    <source>
        <dbReference type="ARBA" id="ARBA00022679"/>
    </source>
</evidence>
<dbReference type="GO" id="GO:0008194">
    <property type="term" value="F:UDP-glycosyltransferase activity"/>
    <property type="evidence" value="ECO:0007669"/>
    <property type="project" value="InterPro"/>
</dbReference>
<dbReference type="InterPro" id="IPR035595">
    <property type="entry name" value="UDP_glycos_trans_CS"/>
</dbReference>
<gene>
    <name evidence="5" type="ORF">INT47_012486</name>
</gene>
<keyword evidence="4" id="KW-0812">Transmembrane</keyword>
<keyword evidence="1 3" id="KW-0328">Glycosyltransferase</keyword>
<evidence type="ECO:0000313" key="5">
    <source>
        <dbReference type="EMBL" id="KAG2196264.1"/>
    </source>
</evidence>
<dbReference type="PANTHER" id="PTHR48043:SF145">
    <property type="entry name" value="FI06409P-RELATED"/>
    <property type="match status" value="1"/>
</dbReference>
<dbReference type="Pfam" id="PF00201">
    <property type="entry name" value="UDPGT"/>
    <property type="match status" value="1"/>
</dbReference>
<feature type="transmembrane region" description="Helical" evidence="4">
    <location>
        <begin position="509"/>
        <end position="533"/>
    </location>
</feature>
<name>A0A8H7QPW1_9FUNG</name>
<dbReference type="PANTHER" id="PTHR48043">
    <property type="entry name" value="EG:EG0003.4 PROTEIN-RELATED"/>
    <property type="match status" value="1"/>
</dbReference>
<dbReference type="Proteomes" id="UP000603453">
    <property type="component" value="Unassembled WGS sequence"/>
</dbReference>
<accession>A0A8H7QPW1</accession>
<keyword evidence="4" id="KW-1133">Transmembrane helix</keyword>
<dbReference type="CDD" id="cd03784">
    <property type="entry name" value="GT1_Gtf-like"/>
    <property type="match status" value="1"/>
</dbReference>
<comment type="caution">
    <text evidence="5">The sequence shown here is derived from an EMBL/GenBank/DDBJ whole genome shotgun (WGS) entry which is preliminary data.</text>
</comment>
<dbReference type="OrthoDB" id="5835829at2759"/>
<proteinExistence type="inferred from homology"/>
<keyword evidence="2 3" id="KW-0808">Transferase</keyword>
<feature type="non-terminal residue" evidence="5">
    <location>
        <position position="1"/>
    </location>
</feature>
<dbReference type="EMBL" id="JAEPRD010000150">
    <property type="protein sequence ID" value="KAG2196264.1"/>
    <property type="molecule type" value="Genomic_DNA"/>
</dbReference>
<comment type="similarity">
    <text evidence="3">Belongs to the UDP-glycosyltransferase family.</text>
</comment>
<evidence type="ECO:0008006" key="7">
    <source>
        <dbReference type="Google" id="ProtNLM"/>
    </source>
</evidence>
<organism evidence="5 6">
    <name type="scientific">Mucor saturninus</name>
    <dbReference type="NCBI Taxonomy" id="64648"/>
    <lineage>
        <taxon>Eukaryota</taxon>
        <taxon>Fungi</taxon>
        <taxon>Fungi incertae sedis</taxon>
        <taxon>Mucoromycota</taxon>
        <taxon>Mucoromycotina</taxon>
        <taxon>Mucoromycetes</taxon>
        <taxon>Mucorales</taxon>
        <taxon>Mucorineae</taxon>
        <taxon>Mucoraceae</taxon>
        <taxon>Mucor</taxon>
    </lineage>
</organism>
<reference evidence="5" key="1">
    <citation type="submission" date="2020-12" db="EMBL/GenBank/DDBJ databases">
        <title>Metabolic potential, ecology and presence of endohyphal bacteria is reflected in genomic diversity of Mucoromycotina.</title>
        <authorList>
            <person name="Muszewska A."/>
            <person name="Okrasinska A."/>
            <person name="Steczkiewicz K."/>
            <person name="Drgas O."/>
            <person name="Orlowska M."/>
            <person name="Perlinska-Lenart U."/>
            <person name="Aleksandrzak-Piekarczyk T."/>
            <person name="Szatraj K."/>
            <person name="Zielenkiewicz U."/>
            <person name="Pilsyk S."/>
            <person name="Malc E."/>
            <person name="Mieczkowski P."/>
            <person name="Kruszewska J.S."/>
            <person name="Biernat P."/>
            <person name="Pawlowska J."/>
        </authorList>
    </citation>
    <scope>NUCLEOTIDE SEQUENCE</scope>
    <source>
        <strain evidence="5">WA0000017839</strain>
    </source>
</reference>
<evidence type="ECO:0000313" key="6">
    <source>
        <dbReference type="Proteomes" id="UP000603453"/>
    </source>
</evidence>
<dbReference type="PROSITE" id="PS00375">
    <property type="entry name" value="UDPGT"/>
    <property type="match status" value="1"/>
</dbReference>
<evidence type="ECO:0000256" key="1">
    <source>
        <dbReference type="ARBA" id="ARBA00022676"/>
    </source>
</evidence>
<keyword evidence="4" id="KW-0472">Membrane</keyword>
<evidence type="ECO:0000256" key="3">
    <source>
        <dbReference type="RuleBase" id="RU003718"/>
    </source>
</evidence>